<evidence type="ECO:0000256" key="1">
    <source>
        <dbReference type="ARBA" id="ARBA00023125"/>
    </source>
</evidence>
<keyword evidence="4" id="KW-1185">Reference proteome</keyword>
<dbReference type="GO" id="GO:0003677">
    <property type="term" value="F:DNA binding"/>
    <property type="evidence" value="ECO:0007669"/>
    <property type="project" value="UniProtKB-KW"/>
</dbReference>
<dbReference type="InterPro" id="IPR004875">
    <property type="entry name" value="DDE_SF_endonuclease_dom"/>
</dbReference>
<proteinExistence type="predicted"/>
<dbReference type="InterPro" id="IPR006600">
    <property type="entry name" value="HTH_CenpB_DNA-bd_dom"/>
</dbReference>
<comment type="caution">
    <text evidence="3">The sequence shown here is derived from an EMBL/GenBank/DDBJ whole genome shotgun (WGS) entry which is preliminary data.</text>
</comment>
<dbReference type="PANTHER" id="PTHR19303:SF16">
    <property type="entry name" value="JERKY PROTEIN HOMOLOG-LIKE"/>
    <property type="match status" value="1"/>
</dbReference>
<dbReference type="Pfam" id="PF03184">
    <property type="entry name" value="DDE_1"/>
    <property type="match status" value="1"/>
</dbReference>
<gene>
    <name evidence="3" type="ORF">WA026_010040</name>
</gene>
<name>A0AAW1UG92_9CUCU</name>
<sequence>MNIANFNASDGWLQRFKTRFGIRFLKITGEKLSSQPELVDPFKQRLMQLIQELNLNENQLYNADETGLFWQLLPEKTYVSMSEKTAPGMKTAKQRVTILGCTNASGLHKLTPLVIGKAKSPRCFKNFVNPLIYRHSKNAWMTGEIFKNWFFKQFVPEVSTYVLHNILFYA</sequence>
<dbReference type="GO" id="GO:0005634">
    <property type="term" value="C:nucleus"/>
    <property type="evidence" value="ECO:0007669"/>
    <property type="project" value="TreeGrafter"/>
</dbReference>
<dbReference type="PROSITE" id="PS51253">
    <property type="entry name" value="HTH_CENPB"/>
    <property type="match status" value="1"/>
</dbReference>
<evidence type="ECO:0000313" key="3">
    <source>
        <dbReference type="EMBL" id="KAK9880168.1"/>
    </source>
</evidence>
<evidence type="ECO:0000259" key="2">
    <source>
        <dbReference type="PROSITE" id="PS51253"/>
    </source>
</evidence>
<dbReference type="PANTHER" id="PTHR19303">
    <property type="entry name" value="TRANSPOSON"/>
    <property type="match status" value="1"/>
</dbReference>
<feature type="domain" description="HTH CENPB-type" evidence="2">
    <location>
        <begin position="1"/>
        <end position="26"/>
    </location>
</feature>
<dbReference type="InterPro" id="IPR050863">
    <property type="entry name" value="CenT-Element_Derived"/>
</dbReference>
<evidence type="ECO:0000313" key="4">
    <source>
        <dbReference type="Proteomes" id="UP001431783"/>
    </source>
</evidence>
<keyword evidence="1" id="KW-0238">DNA-binding</keyword>
<dbReference type="Proteomes" id="UP001431783">
    <property type="component" value="Unassembled WGS sequence"/>
</dbReference>
<dbReference type="EMBL" id="JARQZJ010000064">
    <property type="protein sequence ID" value="KAK9880168.1"/>
    <property type="molecule type" value="Genomic_DNA"/>
</dbReference>
<protein>
    <recommendedName>
        <fullName evidence="2">HTH CENPB-type domain-containing protein</fullName>
    </recommendedName>
</protein>
<reference evidence="3 4" key="1">
    <citation type="submission" date="2023-03" db="EMBL/GenBank/DDBJ databases">
        <title>Genome insight into feeding habits of ladybird beetles.</title>
        <authorList>
            <person name="Li H.-S."/>
            <person name="Huang Y.-H."/>
            <person name="Pang H."/>
        </authorList>
    </citation>
    <scope>NUCLEOTIDE SEQUENCE [LARGE SCALE GENOMIC DNA]</scope>
    <source>
        <strain evidence="3">SYSU_2023b</strain>
        <tissue evidence="3">Whole body</tissue>
    </source>
</reference>
<dbReference type="AlphaFoldDB" id="A0AAW1UG92"/>
<organism evidence="3 4">
    <name type="scientific">Henosepilachna vigintioctopunctata</name>
    <dbReference type="NCBI Taxonomy" id="420089"/>
    <lineage>
        <taxon>Eukaryota</taxon>
        <taxon>Metazoa</taxon>
        <taxon>Ecdysozoa</taxon>
        <taxon>Arthropoda</taxon>
        <taxon>Hexapoda</taxon>
        <taxon>Insecta</taxon>
        <taxon>Pterygota</taxon>
        <taxon>Neoptera</taxon>
        <taxon>Endopterygota</taxon>
        <taxon>Coleoptera</taxon>
        <taxon>Polyphaga</taxon>
        <taxon>Cucujiformia</taxon>
        <taxon>Coccinelloidea</taxon>
        <taxon>Coccinellidae</taxon>
        <taxon>Epilachninae</taxon>
        <taxon>Epilachnini</taxon>
        <taxon>Henosepilachna</taxon>
    </lineage>
</organism>
<accession>A0AAW1UG92</accession>